<gene>
    <name evidence="1" type="ORF">AG4045_019195</name>
</gene>
<keyword evidence="2" id="KW-1185">Reference proteome</keyword>
<evidence type="ECO:0008006" key="3">
    <source>
        <dbReference type="Google" id="ProtNLM"/>
    </source>
</evidence>
<comment type="caution">
    <text evidence="1">The sequence shown here is derived from an EMBL/GenBank/DDBJ whole genome shotgun (WGS) entry which is preliminary data.</text>
</comment>
<dbReference type="AlphaFoldDB" id="A0A6L5BCK6"/>
<reference evidence="1" key="1">
    <citation type="submission" date="2020-01" db="EMBL/GenBank/DDBJ databases">
        <title>The Celery Genome Sequence Reveals Sequential Paleo-tetraploidization, Resistance Gene Elimination, Karyotype Evolution, and Functional Innovation in Apiales.</title>
        <authorList>
            <person name="Song X."/>
        </authorList>
    </citation>
    <scope>NUCLEOTIDE SEQUENCE</scope>
    <source>
        <tissue evidence="1">Leaf</tissue>
    </source>
</reference>
<organism evidence="1 2">
    <name type="scientific">Apium graveolens</name>
    <name type="common">Celery</name>
    <dbReference type="NCBI Taxonomy" id="4045"/>
    <lineage>
        <taxon>Eukaryota</taxon>
        <taxon>Viridiplantae</taxon>
        <taxon>Streptophyta</taxon>
        <taxon>Embryophyta</taxon>
        <taxon>Tracheophyta</taxon>
        <taxon>Spermatophyta</taxon>
        <taxon>Magnoliopsida</taxon>
        <taxon>eudicotyledons</taxon>
        <taxon>Gunneridae</taxon>
        <taxon>Pentapetalae</taxon>
        <taxon>asterids</taxon>
        <taxon>campanulids</taxon>
        <taxon>Apiales</taxon>
        <taxon>Apiaceae</taxon>
        <taxon>Apioideae</taxon>
        <taxon>apioid superclade</taxon>
        <taxon>Apieae</taxon>
        <taxon>Apium</taxon>
    </lineage>
</organism>
<sequence length="150" mass="16354">SENIVVTLWEDRAKQFLELLPACKGDPVFVVVTGLLAKKFSAEASLSSTDATRCYINIDYAPLTCLKDELAAITGNKTAPLPPPKIEHFVTPTGESIPELSISSILEALIPPRTLDDDSTQVPPILKNIIGKTFVFQLKITPYNIIQGCE</sequence>
<proteinExistence type="predicted"/>
<evidence type="ECO:0000313" key="1">
    <source>
        <dbReference type="EMBL" id="KAF1002567.1"/>
    </source>
</evidence>
<name>A0A6L5BCK6_APIGR</name>
<feature type="non-terminal residue" evidence="1">
    <location>
        <position position="150"/>
    </location>
</feature>
<protein>
    <recommendedName>
        <fullName evidence="3">Replication protein A OB domain-containing protein</fullName>
    </recommendedName>
</protein>
<accession>A0A6L5BCK6</accession>
<dbReference type="InterPro" id="IPR012340">
    <property type="entry name" value="NA-bd_OB-fold"/>
</dbReference>
<dbReference type="Proteomes" id="UP000593563">
    <property type="component" value="Unassembled WGS sequence"/>
</dbReference>
<dbReference type="Gene3D" id="2.40.50.140">
    <property type="entry name" value="Nucleic acid-binding proteins"/>
    <property type="match status" value="1"/>
</dbReference>
<evidence type="ECO:0000313" key="2">
    <source>
        <dbReference type="Proteomes" id="UP000593563"/>
    </source>
</evidence>
<dbReference type="EMBL" id="WRXP01000885">
    <property type="protein sequence ID" value="KAF1002567.1"/>
    <property type="molecule type" value="Genomic_DNA"/>
</dbReference>
<feature type="non-terminal residue" evidence="1">
    <location>
        <position position="1"/>
    </location>
</feature>